<evidence type="ECO:0000256" key="1">
    <source>
        <dbReference type="SAM" id="MobiDB-lite"/>
    </source>
</evidence>
<evidence type="ECO:0000313" key="4">
    <source>
        <dbReference type="Proteomes" id="UP000274391"/>
    </source>
</evidence>
<organism evidence="3 4">
    <name type="scientific">Gulosibacter macacae</name>
    <dbReference type="NCBI Taxonomy" id="2488791"/>
    <lineage>
        <taxon>Bacteria</taxon>
        <taxon>Bacillati</taxon>
        <taxon>Actinomycetota</taxon>
        <taxon>Actinomycetes</taxon>
        <taxon>Micrococcales</taxon>
        <taxon>Microbacteriaceae</taxon>
        <taxon>Gulosibacter</taxon>
    </lineage>
</organism>
<dbReference type="RefSeq" id="WP_124973150.1">
    <property type="nucleotide sequence ID" value="NZ_RQVS01000012.1"/>
</dbReference>
<feature type="transmembrane region" description="Helical" evidence="2">
    <location>
        <begin position="12"/>
        <end position="32"/>
    </location>
</feature>
<dbReference type="Proteomes" id="UP000274391">
    <property type="component" value="Unassembled WGS sequence"/>
</dbReference>
<keyword evidence="2" id="KW-1133">Transmembrane helix</keyword>
<evidence type="ECO:0000256" key="2">
    <source>
        <dbReference type="SAM" id="Phobius"/>
    </source>
</evidence>
<keyword evidence="2" id="KW-0812">Transmembrane</keyword>
<dbReference type="OrthoDB" id="5115907at2"/>
<name>A0A3P3VTV1_9MICO</name>
<feature type="transmembrane region" description="Helical" evidence="2">
    <location>
        <begin position="38"/>
        <end position="61"/>
    </location>
</feature>
<reference evidence="3 4" key="1">
    <citation type="submission" date="2018-11" db="EMBL/GenBank/DDBJ databases">
        <title>YIM 102482-1 draft genome.</title>
        <authorList>
            <person name="Li G."/>
            <person name="Jiang Y."/>
        </authorList>
    </citation>
    <scope>NUCLEOTIDE SEQUENCE [LARGE SCALE GENOMIC DNA]</scope>
    <source>
        <strain evidence="3 4">YIM 102482-1</strain>
    </source>
</reference>
<protein>
    <submittedName>
        <fullName evidence="3">Uncharacterized protein</fullName>
    </submittedName>
</protein>
<keyword evidence="4" id="KW-1185">Reference proteome</keyword>
<gene>
    <name evidence="3" type="ORF">EG850_10290</name>
</gene>
<keyword evidence="2" id="KW-0472">Membrane</keyword>
<sequence>MPNALRRLLNWMRIPAPFVVGAWTVAAWLIFLQSASGFLSLFIAVPVSFLQMAILGLMLWLRPSVRISNEYRVDDAVWYLGTFVLWAVGAAVPAPWGGVVQVLAFVVGAIGIARIGRASQAENLANMQARAERIREHRADQAGGRAWGPDAGKVITIDTGVQWQEQPDDVKRGGPVVDAEIVDDVVKQDEGPADEWTARPRNE</sequence>
<proteinExistence type="predicted"/>
<dbReference type="AlphaFoldDB" id="A0A3P3VTV1"/>
<accession>A0A3P3VTV1</accession>
<dbReference type="EMBL" id="RQVS01000012">
    <property type="protein sequence ID" value="RRJ86100.1"/>
    <property type="molecule type" value="Genomic_DNA"/>
</dbReference>
<comment type="caution">
    <text evidence="3">The sequence shown here is derived from an EMBL/GenBank/DDBJ whole genome shotgun (WGS) entry which is preliminary data.</text>
</comment>
<feature type="region of interest" description="Disordered" evidence="1">
    <location>
        <begin position="184"/>
        <end position="203"/>
    </location>
</feature>
<feature type="transmembrane region" description="Helical" evidence="2">
    <location>
        <begin position="73"/>
        <end position="92"/>
    </location>
</feature>
<evidence type="ECO:0000313" key="3">
    <source>
        <dbReference type="EMBL" id="RRJ86100.1"/>
    </source>
</evidence>